<evidence type="ECO:0000259" key="11">
    <source>
        <dbReference type="PROSITE" id="PS51007"/>
    </source>
</evidence>
<dbReference type="InterPro" id="IPR009056">
    <property type="entry name" value="Cyt_c-like_dom"/>
</dbReference>
<organism evidence="12 13">
    <name type="scientific">Phormidesmis priestleyi Ana</name>
    <dbReference type="NCBI Taxonomy" id="1666911"/>
    <lineage>
        <taxon>Bacteria</taxon>
        <taxon>Bacillati</taxon>
        <taxon>Cyanobacteriota</taxon>
        <taxon>Cyanophyceae</taxon>
        <taxon>Leptolyngbyales</taxon>
        <taxon>Leptolyngbyaceae</taxon>
        <taxon>Phormidesmis</taxon>
    </lineage>
</organism>
<dbReference type="PRINTS" id="PR00605">
    <property type="entry name" value="CYTCHROMECIC"/>
</dbReference>
<dbReference type="EMBL" id="LJZR01000003">
    <property type="protein sequence ID" value="KPQ36921.1"/>
    <property type="molecule type" value="Genomic_DNA"/>
</dbReference>
<dbReference type="InterPro" id="IPR023655">
    <property type="entry name" value="Cyt_C6"/>
</dbReference>
<dbReference type="SUPFAM" id="SSF46626">
    <property type="entry name" value="Cytochrome c"/>
    <property type="match status" value="1"/>
</dbReference>
<feature type="domain" description="Cytochrome c" evidence="11">
    <location>
        <begin position="70"/>
        <end position="150"/>
    </location>
</feature>
<evidence type="ECO:0000256" key="1">
    <source>
        <dbReference type="ARBA" id="ARBA00004518"/>
    </source>
</evidence>
<evidence type="ECO:0000256" key="8">
    <source>
        <dbReference type="ARBA" id="ARBA00023078"/>
    </source>
</evidence>
<dbReference type="Gene3D" id="1.10.760.10">
    <property type="entry name" value="Cytochrome c-like domain"/>
    <property type="match status" value="1"/>
</dbReference>
<dbReference type="InterPro" id="IPR008168">
    <property type="entry name" value="Cyt_C_IC"/>
</dbReference>
<evidence type="ECO:0000256" key="6">
    <source>
        <dbReference type="ARBA" id="ARBA00022982"/>
    </source>
</evidence>
<dbReference type="PATRIC" id="fig|1666911.3.peg.3466"/>
<dbReference type="PANTHER" id="PTHR34688:SF2">
    <property type="entry name" value="CYTOCHROME C6, CHLOROPLASTIC"/>
    <property type="match status" value="1"/>
</dbReference>
<evidence type="ECO:0000256" key="5">
    <source>
        <dbReference type="ARBA" id="ARBA00022723"/>
    </source>
</evidence>
<comment type="caution">
    <text evidence="12">The sequence shown here is derived from an EMBL/GenBank/DDBJ whole genome shotgun (WGS) entry which is preliminary data.</text>
</comment>
<dbReference type="STRING" id="1666911.HLUCCA11_03125"/>
<comment type="similarity">
    <text evidence="2">Belongs to the cytochrome c family. PetJ subfamily.</text>
</comment>
<dbReference type="PROSITE" id="PS51007">
    <property type="entry name" value="CYTC"/>
    <property type="match status" value="1"/>
</dbReference>
<keyword evidence="10" id="KW-0472">Membrane</keyword>
<feature type="transmembrane region" description="Helical" evidence="10">
    <location>
        <begin position="12"/>
        <end position="32"/>
    </location>
</feature>
<dbReference type="AlphaFoldDB" id="A0A0P7YZV9"/>
<dbReference type="PANTHER" id="PTHR34688">
    <property type="entry name" value="CYTOCHROME C6, CHLOROPLASTIC"/>
    <property type="match status" value="1"/>
</dbReference>
<keyword evidence="10" id="KW-0812">Transmembrane</keyword>
<dbReference type="Proteomes" id="UP000050465">
    <property type="component" value="Unassembled WGS sequence"/>
</dbReference>
<dbReference type="GO" id="GO:0020037">
    <property type="term" value="F:heme binding"/>
    <property type="evidence" value="ECO:0007669"/>
    <property type="project" value="InterPro"/>
</dbReference>
<dbReference type="GO" id="GO:0009055">
    <property type="term" value="F:electron transfer activity"/>
    <property type="evidence" value="ECO:0007669"/>
    <property type="project" value="InterPro"/>
</dbReference>
<keyword evidence="8" id="KW-0793">Thylakoid</keyword>
<keyword evidence="7 9" id="KW-0408">Iron</keyword>
<keyword evidence="6" id="KW-0249">Electron transport</keyword>
<evidence type="ECO:0000256" key="4">
    <source>
        <dbReference type="ARBA" id="ARBA00022617"/>
    </source>
</evidence>
<accession>A0A0P7YZV9</accession>
<comment type="subcellular location">
    <subcellularLocation>
        <location evidence="1">Cellular thylakoid lumen</location>
    </subcellularLocation>
</comment>
<evidence type="ECO:0000256" key="9">
    <source>
        <dbReference type="PROSITE-ProRule" id="PRU00433"/>
    </source>
</evidence>
<keyword evidence="10" id="KW-1133">Transmembrane helix</keyword>
<proteinExistence type="inferred from homology"/>
<evidence type="ECO:0000256" key="3">
    <source>
        <dbReference type="ARBA" id="ARBA00022448"/>
    </source>
</evidence>
<gene>
    <name evidence="12" type="primary">petJ</name>
    <name evidence="12" type="ORF">HLUCCA11_03125</name>
</gene>
<dbReference type="GO" id="GO:0005506">
    <property type="term" value="F:iron ion binding"/>
    <property type="evidence" value="ECO:0007669"/>
    <property type="project" value="InterPro"/>
</dbReference>
<keyword evidence="4 9" id="KW-0349">Heme</keyword>
<keyword evidence="3" id="KW-0813">Transport</keyword>
<dbReference type="GO" id="GO:0031979">
    <property type="term" value="C:plasma membrane-derived thylakoid lumen"/>
    <property type="evidence" value="ECO:0007669"/>
    <property type="project" value="UniProtKB-SubCell"/>
</dbReference>
<evidence type="ECO:0000313" key="13">
    <source>
        <dbReference type="Proteomes" id="UP000050465"/>
    </source>
</evidence>
<sequence length="154" mass="16613">MARASWVDDSWRAIAAASVGLIFILLFVWLAWPTPVAAQAQTEQVQAEQVQAEQVQAEQVQAEKVQADSAQTSMGESLFSVNCAACHANGGNIIRRGKNLKQKTLARNGYGNVAAIASLVTQGKGIMPAYADRLSTEEIEAIAQYVYQKSNAGW</sequence>
<protein>
    <submittedName>
        <fullName evidence="12">Cytochrome c6 PetJ</fullName>
    </submittedName>
</protein>
<dbReference type="Pfam" id="PF13442">
    <property type="entry name" value="Cytochrome_CBB3"/>
    <property type="match status" value="1"/>
</dbReference>
<evidence type="ECO:0000256" key="2">
    <source>
        <dbReference type="ARBA" id="ARBA00009650"/>
    </source>
</evidence>
<keyword evidence="5 9" id="KW-0479">Metal-binding</keyword>
<evidence type="ECO:0000313" key="12">
    <source>
        <dbReference type="EMBL" id="KPQ36921.1"/>
    </source>
</evidence>
<evidence type="ECO:0000256" key="7">
    <source>
        <dbReference type="ARBA" id="ARBA00023004"/>
    </source>
</evidence>
<evidence type="ECO:0000256" key="10">
    <source>
        <dbReference type="SAM" id="Phobius"/>
    </source>
</evidence>
<name>A0A0P7YZV9_9CYAN</name>
<dbReference type="InterPro" id="IPR036909">
    <property type="entry name" value="Cyt_c-like_dom_sf"/>
</dbReference>
<reference evidence="12 13" key="1">
    <citation type="submission" date="2015-09" db="EMBL/GenBank/DDBJ databases">
        <title>Identification and resolution of microdiversity through metagenomic sequencing of parallel consortia.</title>
        <authorList>
            <person name="Nelson W.C."/>
            <person name="Romine M.F."/>
            <person name="Lindemann S.R."/>
        </authorList>
    </citation>
    <scope>NUCLEOTIDE SEQUENCE [LARGE SCALE GENOMIC DNA]</scope>
    <source>
        <strain evidence="12">Ana</strain>
    </source>
</reference>